<comment type="caution">
    <text evidence="1">The sequence shown here is derived from an EMBL/GenBank/DDBJ whole genome shotgun (WGS) entry which is preliminary data.</text>
</comment>
<dbReference type="AlphaFoldDB" id="A0A8E1QZQ1"/>
<dbReference type="EMBL" id="LFQU01000030">
    <property type="protein sequence ID" value="KOO67647.1"/>
    <property type="molecule type" value="Genomic_DNA"/>
</dbReference>
<sequence>MAGICASAQNVCTIDAKAWLTEKGAADPTALTAIDANSVIVDNEDVTVSTGAADQYKAVDIAFNGYNKVRFGADKDVDCSDLGLQGNSNPKGAGGEDPAKNFVQPGTGAYYVVKAKKDGYFYAVLKASSNKAYTVFEEGKCLSYTLAMNIADDADKNADPITNGVLTYTLPADEEGFYDQSNGTILWPIQIYHNNNAEATSAGNGLGVIMFKVYADCNYVFNAVGSKASFKGFCYSENPVDVSIVAEDGSTLKLLSGGSTDITEINTDKNDVDAPAYNIAGQRVNKNAKGIVIINGKKYVNK</sequence>
<organism evidence="1 2">
    <name type="scientific">Xylanibacter rarus</name>
    <dbReference type="NCBI Taxonomy" id="1676614"/>
    <lineage>
        <taxon>Bacteria</taxon>
        <taxon>Pseudomonadati</taxon>
        <taxon>Bacteroidota</taxon>
        <taxon>Bacteroidia</taxon>
        <taxon>Bacteroidales</taxon>
        <taxon>Prevotellaceae</taxon>
        <taxon>Xylanibacter</taxon>
    </lineage>
</organism>
<evidence type="ECO:0000313" key="2">
    <source>
        <dbReference type="Proteomes" id="UP000036951"/>
    </source>
</evidence>
<proteinExistence type="predicted"/>
<name>A0A8E1QZQ1_9BACT</name>
<gene>
    <name evidence="1" type="ORF">ACU52_12265</name>
</gene>
<evidence type="ECO:0000313" key="1">
    <source>
        <dbReference type="EMBL" id="KOO67647.1"/>
    </source>
</evidence>
<keyword evidence="2" id="KW-1185">Reference proteome</keyword>
<dbReference type="Proteomes" id="UP000036951">
    <property type="component" value="Unassembled WGS sequence"/>
</dbReference>
<protein>
    <submittedName>
        <fullName evidence="1">Uncharacterized protein</fullName>
    </submittedName>
</protein>
<reference evidence="1 2" key="1">
    <citation type="submission" date="2015-06" db="EMBL/GenBank/DDBJ databases">
        <title>Prevotella sp. 109, sp. nov., a novel member of the family Prevotellaceae isolated from human faeces.</title>
        <authorList>
            <person name="Shkoporov A.N."/>
            <person name="Chaplin A.V."/>
            <person name="Kafarskaia L.I."/>
            <person name="Efimov B.A."/>
        </authorList>
    </citation>
    <scope>NUCLEOTIDE SEQUENCE [LARGE SCALE GENOMIC DNA]</scope>
    <source>
        <strain evidence="1 2">109</strain>
    </source>
</reference>
<accession>A0A8E1QZQ1</accession>